<sequence length="155" mass="18017">MVPPRIASGSLLKQPLLPSNSRIMQLLNHGSFQDFRHGDVMVIVYLRRAKSIFDKLATAVHKPLFDFYIFHGLRGGFRDSVISLSTKTEPFSYSDLHSHLFTHEFLHQYSFSSTIAWTFDHNTIFVDTISAFFAGLCCKMPVFILSWTFIWFFWQ</sequence>
<accession>A0AAD6QQ89</accession>
<proteinExistence type="predicted"/>
<evidence type="ECO:0000313" key="3">
    <source>
        <dbReference type="Proteomes" id="UP001164929"/>
    </source>
</evidence>
<protein>
    <submittedName>
        <fullName evidence="2">Uncharacterized protein</fullName>
    </submittedName>
</protein>
<gene>
    <name evidence="2" type="ORF">NC653_017419</name>
</gene>
<feature type="transmembrane region" description="Helical" evidence="1">
    <location>
        <begin position="131"/>
        <end position="154"/>
    </location>
</feature>
<dbReference type="Proteomes" id="UP001164929">
    <property type="component" value="Chromosome 6"/>
</dbReference>
<keyword evidence="1" id="KW-0472">Membrane</keyword>
<comment type="caution">
    <text evidence="2">The sequence shown here is derived from an EMBL/GenBank/DDBJ whole genome shotgun (WGS) entry which is preliminary data.</text>
</comment>
<keyword evidence="1" id="KW-0812">Transmembrane</keyword>
<evidence type="ECO:0000256" key="1">
    <source>
        <dbReference type="SAM" id="Phobius"/>
    </source>
</evidence>
<keyword evidence="1" id="KW-1133">Transmembrane helix</keyword>
<dbReference type="AlphaFoldDB" id="A0AAD6QQ89"/>
<keyword evidence="3" id="KW-1185">Reference proteome</keyword>
<evidence type="ECO:0000313" key="2">
    <source>
        <dbReference type="EMBL" id="KAJ6994602.1"/>
    </source>
</evidence>
<organism evidence="2 3">
    <name type="scientific">Populus alba x Populus x berolinensis</name>
    <dbReference type="NCBI Taxonomy" id="444605"/>
    <lineage>
        <taxon>Eukaryota</taxon>
        <taxon>Viridiplantae</taxon>
        <taxon>Streptophyta</taxon>
        <taxon>Embryophyta</taxon>
        <taxon>Tracheophyta</taxon>
        <taxon>Spermatophyta</taxon>
        <taxon>Magnoliopsida</taxon>
        <taxon>eudicotyledons</taxon>
        <taxon>Gunneridae</taxon>
        <taxon>Pentapetalae</taxon>
        <taxon>rosids</taxon>
        <taxon>fabids</taxon>
        <taxon>Malpighiales</taxon>
        <taxon>Salicaceae</taxon>
        <taxon>Saliceae</taxon>
        <taxon>Populus</taxon>
    </lineage>
</organism>
<dbReference type="EMBL" id="JAQIZT010000006">
    <property type="protein sequence ID" value="KAJ6994602.1"/>
    <property type="molecule type" value="Genomic_DNA"/>
</dbReference>
<name>A0AAD6QQ89_9ROSI</name>
<reference evidence="2" key="1">
    <citation type="journal article" date="2023" name="Mol. Ecol. Resour.">
        <title>Chromosome-level genome assembly of a triploid poplar Populus alba 'Berolinensis'.</title>
        <authorList>
            <person name="Chen S."/>
            <person name="Yu Y."/>
            <person name="Wang X."/>
            <person name="Wang S."/>
            <person name="Zhang T."/>
            <person name="Zhou Y."/>
            <person name="He R."/>
            <person name="Meng N."/>
            <person name="Wang Y."/>
            <person name="Liu W."/>
            <person name="Liu Z."/>
            <person name="Liu J."/>
            <person name="Guo Q."/>
            <person name="Huang H."/>
            <person name="Sederoff R.R."/>
            <person name="Wang G."/>
            <person name="Qu G."/>
            <person name="Chen S."/>
        </authorList>
    </citation>
    <scope>NUCLEOTIDE SEQUENCE</scope>
    <source>
        <strain evidence="2">SC-2020</strain>
    </source>
</reference>